<comment type="caution">
    <text evidence="2">The sequence shown here is derived from an EMBL/GenBank/DDBJ whole genome shotgun (WGS) entry which is preliminary data.</text>
</comment>
<feature type="compositionally biased region" description="Low complexity" evidence="1">
    <location>
        <begin position="109"/>
        <end position="135"/>
    </location>
</feature>
<reference evidence="2 3" key="1">
    <citation type="submission" date="2018-09" db="EMBL/GenBank/DDBJ databases">
        <authorList>
            <person name="Grouzdev D.S."/>
            <person name="Krutkina M.S."/>
        </authorList>
    </citation>
    <scope>NUCLEOTIDE SEQUENCE [LARGE SCALE GENOMIC DNA]</scope>
    <source>
        <strain evidence="2 3">RmlP001</strain>
    </source>
</reference>
<organism evidence="2 3">
    <name type="scientific">Lichenibacterium ramalinae</name>
    <dbReference type="NCBI Taxonomy" id="2316527"/>
    <lineage>
        <taxon>Bacteria</taxon>
        <taxon>Pseudomonadati</taxon>
        <taxon>Pseudomonadota</taxon>
        <taxon>Alphaproteobacteria</taxon>
        <taxon>Hyphomicrobiales</taxon>
        <taxon>Lichenihabitantaceae</taxon>
        <taxon>Lichenibacterium</taxon>
    </lineage>
</organism>
<feature type="region of interest" description="Disordered" evidence="1">
    <location>
        <begin position="1"/>
        <end position="174"/>
    </location>
</feature>
<name>A0A4Q2RHF7_9HYPH</name>
<accession>A0A4Q2RHF7</accession>
<dbReference type="Proteomes" id="UP000289411">
    <property type="component" value="Unassembled WGS sequence"/>
</dbReference>
<proteinExistence type="predicted"/>
<dbReference type="AlphaFoldDB" id="A0A4Q2RHF7"/>
<evidence type="ECO:0000313" key="2">
    <source>
        <dbReference type="EMBL" id="RYB07928.1"/>
    </source>
</evidence>
<feature type="compositionally biased region" description="Basic and acidic residues" evidence="1">
    <location>
        <begin position="26"/>
        <end position="40"/>
    </location>
</feature>
<protein>
    <submittedName>
        <fullName evidence="2">Uncharacterized protein</fullName>
    </submittedName>
</protein>
<keyword evidence="3" id="KW-1185">Reference proteome</keyword>
<gene>
    <name evidence="2" type="ORF">D3272_02105</name>
</gene>
<evidence type="ECO:0000256" key="1">
    <source>
        <dbReference type="SAM" id="MobiDB-lite"/>
    </source>
</evidence>
<reference evidence="2 3" key="2">
    <citation type="submission" date="2019-02" db="EMBL/GenBank/DDBJ databases">
        <title>'Lichenibacterium ramalinii' gen. nov. sp. nov., 'Lichenibacterium minor' gen. nov. sp. nov.</title>
        <authorList>
            <person name="Pankratov T."/>
        </authorList>
    </citation>
    <scope>NUCLEOTIDE SEQUENCE [LARGE SCALE GENOMIC DNA]</scope>
    <source>
        <strain evidence="2 3">RmlP001</strain>
    </source>
</reference>
<dbReference type="RefSeq" id="WP_165361176.1">
    <property type="nucleotide sequence ID" value="NZ_QYBC01000001.1"/>
</dbReference>
<evidence type="ECO:0000313" key="3">
    <source>
        <dbReference type="Proteomes" id="UP000289411"/>
    </source>
</evidence>
<sequence length="275" mass="27533">MAPDSPKPLRGSQSAGEAKIGRTPKLPRDADRPAEAEVPKDPVVTGTVPEVADGTEPKRAKRVARRLPEDVPLPIPRPADAVAAVSDTPSALTTPPASAVPQPAPQDPAAPRASAPPSVAAAAQPTAAQPARAQPDPAPAPTPPARALAALPAPPEPPLPTVASPKAPPLQEGLGRTEPAGTAAALPVTVGQVGADRAGTEVHVVVVNVLGRDVSDVDVRCDAQDPRGLPLGRASTRIATIAQADVAFGRVVFAPDVSAAGSRFTCVAGFAAAAP</sequence>
<dbReference type="EMBL" id="QYBC01000001">
    <property type="protein sequence ID" value="RYB07928.1"/>
    <property type="molecule type" value="Genomic_DNA"/>
</dbReference>